<dbReference type="EMBL" id="VSWC01000196">
    <property type="protein sequence ID" value="KAA1066538.1"/>
    <property type="molecule type" value="Genomic_DNA"/>
</dbReference>
<dbReference type="AlphaFoldDB" id="A0A5B0LSC7"/>
<feature type="compositionally biased region" description="Basic and acidic residues" evidence="1">
    <location>
        <begin position="1030"/>
        <end position="1045"/>
    </location>
</feature>
<dbReference type="EMBL" id="VDEP01000440">
    <property type="protein sequence ID" value="KAA1081864.1"/>
    <property type="molecule type" value="Genomic_DNA"/>
</dbReference>
<feature type="compositionally biased region" description="Low complexity" evidence="1">
    <location>
        <begin position="1174"/>
        <end position="1192"/>
    </location>
</feature>
<proteinExistence type="predicted"/>
<feature type="compositionally biased region" description="Polar residues" evidence="1">
    <location>
        <begin position="177"/>
        <end position="215"/>
    </location>
</feature>
<feature type="region of interest" description="Disordered" evidence="1">
    <location>
        <begin position="61"/>
        <end position="87"/>
    </location>
</feature>
<dbReference type="Proteomes" id="UP000325313">
    <property type="component" value="Unassembled WGS sequence"/>
</dbReference>
<keyword evidence="4" id="KW-1185">Reference proteome</keyword>
<evidence type="ECO:0000313" key="4">
    <source>
        <dbReference type="Proteomes" id="UP000324748"/>
    </source>
</evidence>
<sequence>MKYIPNSCWALIFSLCFSYTNPNLLERRMEILEAAARGATKGASKARPSPSEDALGVLQGQSDLTHSSSSTITDLSKGPSDLQRTDGKRFNLDEVSNRIGLHHDGAEGGPSKQLPDKRPQRSLAFKKTDSSISAGELDNLAKEKGLATKAETPNNPAPSATQPESPKSPPSHPAPANQPSSLNPPIHQDFTNKPSGQNLPIHQDFTNKPSGQNPALHQDIANRNPIPKESLSRQTSVNQAESSSNVLSHQSLIHQAESSKNAASHPMPQSLAAYKKEDGVQRWESFSDRFSFEPEPAKYERIYLDVTHQKVPTPVNPTDLAESTEEIQSAGDILVNLSGEERLRQTVDTDFVVREFRNEWIKKLHPEARHDEEALQQIDRVGEKLKQILIVSKKQVKTAREIKEILSPWKSFERELGVALHDSMRVFMKEETDKVVMSRLVDRFNAWNPTTVEPVAKSVADNLIKNIDYKELQRLYRVAFPTRVKVSYGLKTLDPRTKDYRKYLVTKFCEAPQFSDEEFRFIFERISSRNFAALDRKPDLELMDLTPETIATSIQVTPDEIMHLKFQFAMTRPLEETATQSAKVKLNSEFGRITSNNALMRKAYSEKLREIMYRTSAKVETEFFQRNFGIQSSSHGIYYEMKSLSNMWNVDLGAFERTFKSQLPPEEYKELFEAATRSRVFYEEVLESIKESRQIDKFQHTEHEIFELGHYATYQDAVHAFVVKLRARGIISDEFSDQLLFGIARPDLVRLRLTQRMEIGLFDKLEAGLVPQADLSPVTTSITNYLDKLTTKGLLTTEERNYLYPLDAPKGLPPLRLIQDFSAKLNELDKLPEAFRDKLIQALAAKFDTIPRDGRFQSETLTKSTETLISSHSSDIERHLGKLEYNEAFASLKAFQPKYVDNYVSELKDVFAKDLWNDYFARNYRTYKTFPIDKEQDQIGGPGKRKIANPSQLIERALDHLAKDRPKIAGSDQADLTKPRTYKPLRSISEAAGGSKAPEGGQSGSTAGKGELTPATSELAPGAPGTNDLEVAKDPKKINKVTEREKKLPDERHYALWANPLKPVKENRSPQSLTLADERLKDTPFRYLKKEIAEQWNTQARFVLVKTDAAVQKIYKKDSLAYTLEKSLTSLDQYNQVVGKVMRQVNAKFSTSDSRGRAVYKLTPKASDLRVQNSFSDSGPFSGSSSFSEPRQ</sequence>
<name>A0A5B0LSC7_PUCGR</name>
<evidence type="ECO:0000313" key="5">
    <source>
        <dbReference type="Proteomes" id="UP000325313"/>
    </source>
</evidence>
<feature type="compositionally biased region" description="Polar residues" evidence="1">
    <location>
        <begin position="61"/>
        <end position="74"/>
    </location>
</feature>
<feature type="region of interest" description="Disordered" evidence="1">
    <location>
        <begin position="100"/>
        <end position="220"/>
    </location>
</feature>
<protein>
    <submittedName>
        <fullName evidence="2">Uncharacterized protein</fullName>
    </submittedName>
</protein>
<evidence type="ECO:0000313" key="3">
    <source>
        <dbReference type="EMBL" id="KAA1081864.1"/>
    </source>
</evidence>
<feature type="region of interest" description="Disordered" evidence="1">
    <location>
        <begin position="1171"/>
        <end position="1192"/>
    </location>
</feature>
<organism evidence="2 4">
    <name type="scientific">Puccinia graminis f. sp. tritici</name>
    <dbReference type="NCBI Taxonomy" id="56615"/>
    <lineage>
        <taxon>Eukaryota</taxon>
        <taxon>Fungi</taxon>
        <taxon>Dikarya</taxon>
        <taxon>Basidiomycota</taxon>
        <taxon>Pucciniomycotina</taxon>
        <taxon>Pucciniomycetes</taxon>
        <taxon>Pucciniales</taxon>
        <taxon>Pucciniaceae</taxon>
        <taxon>Puccinia</taxon>
    </lineage>
</organism>
<gene>
    <name evidence="2" type="ORF">PGT21_033218</name>
    <name evidence="3" type="ORF">PGTUg99_019967</name>
</gene>
<feature type="region of interest" description="Disordered" evidence="1">
    <location>
        <begin position="987"/>
        <end position="1045"/>
    </location>
</feature>
<reference evidence="4 5" key="1">
    <citation type="submission" date="2019-05" db="EMBL/GenBank/DDBJ databases">
        <title>Emergence of the Ug99 lineage of the wheat stem rust pathogen through somatic hybridization.</title>
        <authorList>
            <person name="Li F."/>
            <person name="Upadhyaya N.M."/>
            <person name="Sperschneider J."/>
            <person name="Matny O."/>
            <person name="Nguyen-Phuc H."/>
            <person name="Mago R."/>
            <person name="Raley C."/>
            <person name="Miller M.E."/>
            <person name="Silverstein K.A.T."/>
            <person name="Henningsen E."/>
            <person name="Hirsch C.D."/>
            <person name="Visser B."/>
            <person name="Pretorius Z.A."/>
            <person name="Steffenson B.J."/>
            <person name="Schwessinger B."/>
            <person name="Dodds P.N."/>
            <person name="Figueroa M."/>
        </authorList>
    </citation>
    <scope>NUCLEOTIDE SEQUENCE [LARGE SCALE GENOMIC DNA]</scope>
    <source>
        <strain evidence="2">21-0</strain>
        <strain evidence="3 5">Ug99</strain>
    </source>
</reference>
<evidence type="ECO:0000256" key="1">
    <source>
        <dbReference type="SAM" id="MobiDB-lite"/>
    </source>
</evidence>
<evidence type="ECO:0000313" key="2">
    <source>
        <dbReference type="EMBL" id="KAA1066538.1"/>
    </source>
</evidence>
<accession>A0A5B0LSC7</accession>
<comment type="caution">
    <text evidence="2">The sequence shown here is derived from an EMBL/GenBank/DDBJ whole genome shotgun (WGS) entry which is preliminary data.</text>
</comment>
<feature type="compositionally biased region" description="Polar residues" evidence="1">
    <location>
        <begin position="151"/>
        <end position="162"/>
    </location>
</feature>
<dbReference type="Proteomes" id="UP000324748">
    <property type="component" value="Unassembled WGS sequence"/>
</dbReference>
<dbReference type="OrthoDB" id="2497929at2759"/>